<accession>A0A1H6VL20</accession>
<proteinExistence type="predicted"/>
<keyword evidence="3" id="KW-1185">Reference proteome</keyword>
<dbReference type="STRING" id="1130080.SAMN04488113_14811"/>
<dbReference type="OrthoDB" id="2666054at2"/>
<protein>
    <recommendedName>
        <fullName evidence="1">Replication-associated protein ORF2/G2P domain-containing protein</fullName>
    </recommendedName>
</protein>
<feature type="domain" description="Replication-associated protein ORF2/G2P" evidence="1">
    <location>
        <begin position="1"/>
        <end position="113"/>
    </location>
</feature>
<evidence type="ECO:0000313" key="3">
    <source>
        <dbReference type="Proteomes" id="UP000198564"/>
    </source>
</evidence>
<dbReference type="Pfam" id="PF23343">
    <property type="entry name" value="REP_ORF2-G2P"/>
    <property type="match status" value="1"/>
</dbReference>
<sequence>MTLTFAENIQDVAYADNEFKNFMKRFNYKYNRKSHFLAVREFQKRGAIHYHLLIDWKYPETLEKESLRALERELGANTWRHGFVNIKPLKGQKKGDKSVDNVGAYLVKYMTKDLYERRLSHNKMYLCSRGLHRPKVYIQDEALKILENGYAYYNKVFHNEYYSDYLGLIKYSEYNKKRCNNRVKSIILCKILYNAFTFLNQLFELILLTEKS</sequence>
<gene>
    <name evidence="2" type="ORF">SAMN04488113_14811</name>
</gene>
<feature type="non-terminal residue" evidence="2">
    <location>
        <position position="212"/>
    </location>
</feature>
<organism evidence="2 3">
    <name type="scientific">Alkalibacterium gilvum</name>
    <dbReference type="NCBI Taxonomy" id="1130080"/>
    <lineage>
        <taxon>Bacteria</taxon>
        <taxon>Bacillati</taxon>
        <taxon>Bacillota</taxon>
        <taxon>Bacilli</taxon>
        <taxon>Lactobacillales</taxon>
        <taxon>Carnobacteriaceae</taxon>
        <taxon>Alkalibacterium</taxon>
    </lineage>
</organism>
<dbReference type="AlphaFoldDB" id="A0A1H6VL20"/>
<dbReference type="EMBL" id="FNYW01000048">
    <property type="protein sequence ID" value="SEJ00992.1"/>
    <property type="molecule type" value="Genomic_DNA"/>
</dbReference>
<evidence type="ECO:0000313" key="2">
    <source>
        <dbReference type="EMBL" id="SEJ00992.1"/>
    </source>
</evidence>
<dbReference type="RefSeq" id="WP_091636466.1">
    <property type="nucleotide sequence ID" value="NZ_FNYW01000048.1"/>
</dbReference>
<dbReference type="InterPro" id="IPR056906">
    <property type="entry name" value="ORF2/G2P_dom"/>
</dbReference>
<dbReference type="Proteomes" id="UP000198564">
    <property type="component" value="Unassembled WGS sequence"/>
</dbReference>
<reference evidence="3" key="1">
    <citation type="submission" date="2016-10" db="EMBL/GenBank/DDBJ databases">
        <authorList>
            <person name="Varghese N."/>
            <person name="Submissions S."/>
        </authorList>
    </citation>
    <scope>NUCLEOTIDE SEQUENCE [LARGE SCALE GENOMIC DNA]</scope>
    <source>
        <strain evidence="3">DSM 25751</strain>
    </source>
</reference>
<evidence type="ECO:0000259" key="1">
    <source>
        <dbReference type="Pfam" id="PF23343"/>
    </source>
</evidence>
<name>A0A1H6VL20_9LACT</name>